<keyword evidence="1" id="KW-0812">Transmembrane</keyword>
<dbReference type="PANTHER" id="PTHR35797">
    <property type="entry name" value="PROTEASE-RELATED"/>
    <property type="match status" value="1"/>
</dbReference>
<dbReference type="EMBL" id="JAVDYG010000001">
    <property type="protein sequence ID" value="MDR7360616.1"/>
    <property type="molecule type" value="Genomic_DNA"/>
</dbReference>
<reference evidence="3 4" key="1">
    <citation type="submission" date="2023-07" db="EMBL/GenBank/DDBJ databases">
        <title>Sequencing the genomes of 1000 actinobacteria strains.</title>
        <authorList>
            <person name="Klenk H.-P."/>
        </authorList>
    </citation>
    <scope>NUCLEOTIDE SEQUENCE [LARGE SCALE GENOMIC DNA]</scope>
    <source>
        <strain evidence="3 4">DSM 19426</strain>
    </source>
</reference>
<proteinExistence type="predicted"/>
<feature type="domain" description="CAAX prenyl protease 2/Lysostaphin resistance protein A-like" evidence="2">
    <location>
        <begin position="134"/>
        <end position="184"/>
    </location>
</feature>
<keyword evidence="4" id="KW-1185">Reference proteome</keyword>
<evidence type="ECO:0000259" key="2">
    <source>
        <dbReference type="Pfam" id="PF02517"/>
    </source>
</evidence>
<feature type="transmembrane region" description="Helical" evidence="1">
    <location>
        <begin position="97"/>
        <end position="120"/>
    </location>
</feature>
<feature type="transmembrane region" description="Helical" evidence="1">
    <location>
        <begin position="21"/>
        <end position="42"/>
    </location>
</feature>
<protein>
    <submittedName>
        <fullName evidence="3">Membrane protease YdiL (CAAX protease family)</fullName>
    </submittedName>
</protein>
<dbReference type="GO" id="GO:0008233">
    <property type="term" value="F:peptidase activity"/>
    <property type="evidence" value="ECO:0007669"/>
    <property type="project" value="UniProtKB-KW"/>
</dbReference>
<keyword evidence="1" id="KW-0472">Membrane</keyword>
<name>A0ABU2BPR4_9ACTN</name>
<dbReference type="InterPro" id="IPR042150">
    <property type="entry name" value="MmRce1-like"/>
</dbReference>
<gene>
    <name evidence="3" type="ORF">J2S63_000169</name>
</gene>
<dbReference type="Proteomes" id="UP001183648">
    <property type="component" value="Unassembled WGS sequence"/>
</dbReference>
<dbReference type="RefSeq" id="WP_310297342.1">
    <property type="nucleotide sequence ID" value="NZ_BAAAPS010000011.1"/>
</dbReference>
<feature type="transmembrane region" description="Helical" evidence="1">
    <location>
        <begin position="54"/>
        <end position="76"/>
    </location>
</feature>
<dbReference type="GO" id="GO:0006508">
    <property type="term" value="P:proteolysis"/>
    <property type="evidence" value="ECO:0007669"/>
    <property type="project" value="UniProtKB-KW"/>
</dbReference>
<feature type="transmembrane region" description="Helical" evidence="1">
    <location>
        <begin position="132"/>
        <end position="154"/>
    </location>
</feature>
<keyword evidence="3" id="KW-0645">Protease</keyword>
<evidence type="ECO:0000313" key="4">
    <source>
        <dbReference type="Proteomes" id="UP001183648"/>
    </source>
</evidence>
<comment type="caution">
    <text evidence="3">The sequence shown here is derived from an EMBL/GenBank/DDBJ whole genome shotgun (WGS) entry which is preliminary data.</text>
</comment>
<dbReference type="InterPro" id="IPR003675">
    <property type="entry name" value="Rce1/LyrA-like_dom"/>
</dbReference>
<keyword evidence="1" id="KW-1133">Transmembrane helix</keyword>
<keyword evidence="3" id="KW-0378">Hydrolase</keyword>
<evidence type="ECO:0000256" key="1">
    <source>
        <dbReference type="SAM" id="Phobius"/>
    </source>
</evidence>
<sequence length="185" mass="19235">MRGPVDRPAQDAMPEAAAISASRFLVLTLAVSWAVWVPLAAIRVGLLPDWVPTGSMVALALPGVLVPSVVGTVLCARRSRATLHDLRTRATTWRVGAAWWPALALQPAVLGLAAVLSSFAGTAPSPAADLRVGALVGTAVGLVVASFGEEVGWRGVALPALVRRQGWSRASLVLGLVVAMWHVPC</sequence>
<dbReference type="Pfam" id="PF02517">
    <property type="entry name" value="Rce1-like"/>
    <property type="match status" value="1"/>
</dbReference>
<accession>A0ABU2BPR4</accession>
<organism evidence="3 4">
    <name type="scientific">Nocardioides marmoribigeumensis</name>
    <dbReference type="NCBI Taxonomy" id="433649"/>
    <lineage>
        <taxon>Bacteria</taxon>
        <taxon>Bacillati</taxon>
        <taxon>Actinomycetota</taxon>
        <taxon>Actinomycetes</taxon>
        <taxon>Propionibacteriales</taxon>
        <taxon>Nocardioidaceae</taxon>
        <taxon>Nocardioides</taxon>
    </lineage>
</organism>
<feature type="transmembrane region" description="Helical" evidence="1">
    <location>
        <begin position="166"/>
        <end position="183"/>
    </location>
</feature>
<evidence type="ECO:0000313" key="3">
    <source>
        <dbReference type="EMBL" id="MDR7360616.1"/>
    </source>
</evidence>
<dbReference type="PANTHER" id="PTHR35797:SF1">
    <property type="entry name" value="PROTEASE"/>
    <property type="match status" value="1"/>
</dbReference>